<protein>
    <submittedName>
        <fullName evidence="1">Uncharacterized protein</fullName>
    </submittedName>
</protein>
<keyword evidence="2" id="KW-1185">Reference proteome</keyword>
<dbReference type="Proteomes" id="UP000008021">
    <property type="component" value="Chromosome 1"/>
</dbReference>
<evidence type="ECO:0000313" key="1">
    <source>
        <dbReference type="EnsemblPlants" id="OMERI01G27490.1"/>
    </source>
</evidence>
<reference evidence="1" key="1">
    <citation type="submission" date="2015-04" db="UniProtKB">
        <authorList>
            <consortium name="EnsemblPlants"/>
        </authorList>
    </citation>
    <scope>IDENTIFICATION</scope>
</reference>
<evidence type="ECO:0000313" key="2">
    <source>
        <dbReference type="Proteomes" id="UP000008021"/>
    </source>
</evidence>
<dbReference type="EnsemblPlants" id="OMERI01G27490.1">
    <property type="protein sequence ID" value="OMERI01G27490.1"/>
    <property type="gene ID" value="OMERI01G27490"/>
</dbReference>
<accession>A0A0E0C7J6</accession>
<name>A0A0E0C7J6_9ORYZ</name>
<dbReference type="Gramene" id="OMERI01G27490.1">
    <property type="protein sequence ID" value="OMERI01G27490.1"/>
    <property type="gene ID" value="OMERI01G27490"/>
</dbReference>
<organism evidence="1">
    <name type="scientific">Oryza meridionalis</name>
    <dbReference type="NCBI Taxonomy" id="40149"/>
    <lineage>
        <taxon>Eukaryota</taxon>
        <taxon>Viridiplantae</taxon>
        <taxon>Streptophyta</taxon>
        <taxon>Embryophyta</taxon>
        <taxon>Tracheophyta</taxon>
        <taxon>Spermatophyta</taxon>
        <taxon>Magnoliopsida</taxon>
        <taxon>Liliopsida</taxon>
        <taxon>Poales</taxon>
        <taxon>Poaceae</taxon>
        <taxon>BOP clade</taxon>
        <taxon>Oryzoideae</taxon>
        <taxon>Oryzeae</taxon>
        <taxon>Oryzinae</taxon>
        <taxon>Oryza</taxon>
    </lineage>
</organism>
<sequence length="138" mass="14509">MEVLHWPRWMVMGGEEPMVDEVDMDGSLIAVTAQFDAVAAGAVAGQDGGEGGDSDEAAILLVHGVDGVPHGLLHPGLAEDVDKEVPGVAGVIHRPPRPDEEADDGFGAEVADVGPEHLLHDLRRRADAVGGELRFRIP</sequence>
<reference evidence="1" key="2">
    <citation type="submission" date="2018-05" db="EMBL/GenBank/DDBJ databases">
        <title>OmerRS3 (Oryza meridionalis Reference Sequence Version 3).</title>
        <authorList>
            <person name="Zhang J."/>
            <person name="Kudrna D."/>
            <person name="Lee S."/>
            <person name="Talag J."/>
            <person name="Welchert J."/>
            <person name="Wing R.A."/>
        </authorList>
    </citation>
    <scope>NUCLEOTIDE SEQUENCE [LARGE SCALE GENOMIC DNA]</scope>
    <source>
        <strain evidence="1">cv. OR44</strain>
    </source>
</reference>
<dbReference type="AlphaFoldDB" id="A0A0E0C7J6"/>
<dbReference type="HOGENOM" id="CLU_1858413_0_0_1"/>
<proteinExistence type="predicted"/>